<feature type="compositionally biased region" description="Polar residues" evidence="10">
    <location>
        <begin position="276"/>
        <end position="299"/>
    </location>
</feature>
<feature type="compositionally biased region" description="Low complexity" evidence="10">
    <location>
        <begin position="673"/>
        <end position="685"/>
    </location>
</feature>
<dbReference type="Pfam" id="PF07679">
    <property type="entry name" value="I-set"/>
    <property type="match status" value="2"/>
</dbReference>
<dbReference type="InterPro" id="IPR036179">
    <property type="entry name" value="Ig-like_dom_sf"/>
</dbReference>
<keyword evidence="7" id="KW-0393">Immunoglobulin domain</keyword>
<feature type="region of interest" description="Disordered" evidence="10">
    <location>
        <begin position="192"/>
        <end position="299"/>
    </location>
</feature>
<sequence>MSSRRLMTRSYSVGDGRSSSHNGDDVIGSSRACSRSYLSDVRPENSYSSHSYSQYRPSRSTLHCVMTHLTEETQPSFETTLKSRAVSETCSIKFTCEVSGHPAPEVTWYKDDLQLDRYCGLPKYNISRNGQNHSLHIYNCTMEDAAIYQASARNNKGIVSCSGVLEVGTMSEYKIHQQYFAKIKLKAENKRRELEEPKPWHKENHGSPGSRQETLRTISPDRSQRKRRSSMDPSLSAPSFMEDEVVEESTQAHAGEAEARLHDTPVVGEEKRESNRAVSSNVNGQAAITENSSNKGRTNVYDSVQKSFVPHTPKASLTKKKIKISNGEDSGMTADSQAGKKPEERGMSEEGEVSVTPCLVESSPSLGSSEEALEVESAVETSASQTESVKYMNQSDRAPLNNTVSVMEEVKVQVKEKVPVQTPSTGLLSTGETISGNKSQNAAVAQVTQNVGNNNIMGSQSTVPPVTSSQPSPSAKLKPQPSPSAKIQPQPSPPSAKSQPQPGPPSAKSQPRQPSPPSAKSQPQPGPPSAKSQPHQPSPPSAKSQPQPRQPSPPSAKSQPRQPSPPSAKSQPQPGPPSAKSQPRQPSPPSAKSQPQPRQPSPPSAKSQPRQPSPPSVTSQPQPSPSAKPQPQPNPPSTKFQRQPRQSSPSVKIQPGPSVTPHPQTDPPSAKLQLQPQPQIRQPGPSEKLQASPYAKPQQSPSAKLQPQPRQPSPSMKLQPQPRQPSPSPNLQPQPSSSVTPQPQASPSVTTPQVLSNTPEDIKTHQSNVTDMEVDDKPSVLEHLNCTTTPLTGQTEFPGKDSASVLEVLNSDTYSIHGTGTAVEVAGESVESVLTSPCKSSEAVSALPQRLCEQSGDQMSVEETSTCLKNVFLSRLPAQLDGEVTQNHRQTEREWNGTPVGQEPVILTIRRKLDGQSPSPRQRSPSSSDGEVTANANKRSPTLHNPPSQSASDKMTQGTQDHSRGSNESHTLPFTEPLKSPLESPGVSEKTLGCSVSSVGQQGQVEIAIKTVGETKIQVDIKVRGNNLAELHAQGGSNERRTDMETVYEVSKVQEGEIKRLEKKTVESIAVSVWDEKSIPVLKIAECQDLSLKPRFQPIIPDTSQTVGTTTSVPNTNISEQQTKDPTPVAKVMSIAGLLRSQMEKSAPTEVSPVPPISDARISVALISVGTISMPLIQSLNTDPQLKCPPSTDIQDVRMQSPELRMDETEYRQEPEKDTCKKETDKSASSISASNVHYRFNTSESERVESPIVSPMTEASPKAFVIPPISIVDMDGTLENSNPPVCIVTDIESVMDTDQEHLLDHNADISLAANKDGQKESSLVTPEQKYLDITVPPTSISSVTFTAEKQQTLENTVKGMDSSHSLPPVFSSQHGRDKRCASPLSEHSTESSSLPSATENQSFSTKNTGFTNNIATPTLQPVSEKRRDSSPDTGMILGLSEACKPDVPQTVRKFDTKGSPSSETQGSVPVPTIPLDGSPSKEVKVEEYSKPDSSTSVSVTESSTGLLKGSDSVYPMPSATPQELASGARRKILIPKPKGEDPEAVASPTDTQNPQREEVLRMSSRLSPESSSPMSPGLSRRSPLLQPPNGQRTPPTERRSPLLSRRKLAPTPETLKQSQEPALETADTTKTEEKPAEKDKHNPFKAPQVIRKIRGEPFSDAAGHLKLWCQFFNVLSDSTIKWIRDEVEIAEVKRSAGDETQVALAIVQTSSRDCGVYGCTITNEYGTDTTDFLLSVDILSGMFLREDQEVGEEIEMSPLLFTKGLADSGIWGSKFFGRIMMEEAHIGEGCSHKACRVKVIYGLEPVFESGTTCYIKVKSPIAYYGAKEESNLVERNLAITQQECRIQNIAREYCKIFAAECRVIGTFGEALEVIPVHLMYRPANSIPYATVESDLKGVYLSYCLMDATGRLVMRTGSEAALKCCALQHWILQWTNGNLLLTRMEGVDFKITNVGISIKSKGYQSLTITENPNVFEQFVSQHQCNSYCGLLSLRSLKTQDSLQTPAKPKGSRSPLLHSKMGGSSSPQPSRKATGSPRLIRKPAQPEDSKATAKHKAVDVPNVVRS</sequence>
<evidence type="ECO:0000256" key="1">
    <source>
        <dbReference type="ARBA" id="ARBA00008651"/>
    </source>
</evidence>
<dbReference type="Gene3D" id="3.20.200.10">
    <property type="entry name" value="MHCK/EF2 kinase"/>
    <property type="match status" value="1"/>
</dbReference>
<keyword evidence="4" id="KW-0808">Transferase</keyword>
<accession>A0ABM3CFG2</accession>
<dbReference type="GeneID" id="106562444"/>
<dbReference type="PROSITE" id="PS50835">
    <property type="entry name" value="IG_LIKE"/>
    <property type="match status" value="2"/>
</dbReference>
<keyword evidence="5 14" id="KW-0418">Kinase</keyword>
<dbReference type="PANTHER" id="PTHR47091">
    <property type="entry name" value="ALPHA-PROTEIN KINASE 2-RELATED"/>
    <property type="match status" value="1"/>
</dbReference>
<name>A0ABM3CFG2_SALSA</name>
<evidence type="ECO:0000256" key="10">
    <source>
        <dbReference type="SAM" id="MobiDB-lite"/>
    </source>
</evidence>
<evidence type="ECO:0000256" key="7">
    <source>
        <dbReference type="ARBA" id="ARBA00023319"/>
    </source>
</evidence>
<dbReference type="SUPFAM" id="SSF48726">
    <property type="entry name" value="Immunoglobulin"/>
    <property type="match status" value="2"/>
</dbReference>
<feature type="compositionally biased region" description="Basic and acidic residues" evidence="10">
    <location>
        <begin position="255"/>
        <end position="275"/>
    </location>
</feature>
<feature type="compositionally biased region" description="Low complexity" evidence="10">
    <location>
        <begin position="459"/>
        <end position="474"/>
    </location>
</feature>
<feature type="compositionally biased region" description="Polar residues" evidence="10">
    <location>
        <begin position="207"/>
        <end position="221"/>
    </location>
</feature>
<feature type="compositionally biased region" description="Low complexity" evidence="10">
    <location>
        <begin position="483"/>
        <end position="547"/>
    </location>
</feature>
<feature type="compositionally biased region" description="Basic and acidic residues" evidence="10">
    <location>
        <begin position="1207"/>
        <end position="1226"/>
    </location>
</feature>
<feature type="region of interest" description="Disordered" evidence="10">
    <location>
        <begin position="447"/>
        <end position="774"/>
    </location>
</feature>
<feature type="compositionally biased region" description="Low complexity" evidence="10">
    <location>
        <begin position="733"/>
        <end position="748"/>
    </location>
</feature>
<dbReference type="InterPro" id="IPR011009">
    <property type="entry name" value="Kinase-like_dom_sf"/>
</dbReference>
<evidence type="ECO:0000256" key="8">
    <source>
        <dbReference type="ARBA" id="ARBA00047899"/>
    </source>
</evidence>
<dbReference type="RefSeq" id="XP_045545290.1">
    <property type="nucleotide sequence ID" value="XM_045689334.1"/>
</dbReference>
<dbReference type="PRINTS" id="PR01217">
    <property type="entry name" value="PRICHEXTENSN"/>
</dbReference>
<feature type="domain" description="Ig-like" evidence="11">
    <location>
        <begin position="1647"/>
        <end position="1735"/>
    </location>
</feature>
<evidence type="ECO:0000313" key="14">
    <source>
        <dbReference type="RefSeq" id="XP_045545290.1"/>
    </source>
</evidence>
<feature type="compositionally biased region" description="Basic and acidic residues" evidence="10">
    <location>
        <begin position="338"/>
        <end position="348"/>
    </location>
</feature>
<feature type="compositionally biased region" description="Polar residues" evidence="10">
    <location>
        <begin position="934"/>
        <end position="960"/>
    </location>
</feature>
<feature type="compositionally biased region" description="Polar residues" evidence="10">
    <location>
        <begin position="638"/>
        <end position="651"/>
    </location>
</feature>
<keyword evidence="13" id="KW-1185">Reference proteome</keyword>
<feature type="compositionally biased region" description="Low complexity" evidence="10">
    <location>
        <begin position="1493"/>
        <end position="1504"/>
    </location>
</feature>
<evidence type="ECO:0000256" key="5">
    <source>
        <dbReference type="ARBA" id="ARBA00022777"/>
    </source>
</evidence>
<feature type="region of interest" description="Disordered" evidence="10">
    <location>
        <begin position="1355"/>
        <end position="1648"/>
    </location>
</feature>
<dbReference type="SMART" id="SM00811">
    <property type="entry name" value="Alpha_kinase"/>
    <property type="match status" value="1"/>
</dbReference>
<feature type="region of interest" description="Disordered" evidence="10">
    <location>
        <begin position="1207"/>
        <end position="1228"/>
    </location>
</feature>
<evidence type="ECO:0000313" key="13">
    <source>
        <dbReference type="Proteomes" id="UP001652741"/>
    </source>
</evidence>
<evidence type="ECO:0000256" key="6">
    <source>
        <dbReference type="ARBA" id="ARBA00023157"/>
    </source>
</evidence>
<reference evidence="14" key="1">
    <citation type="submission" date="2025-08" db="UniProtKB">
        <authorList>
            <consortium name="RefSeq"/>
        </authorList>
    </citation>
    <scope>IDENTIFICATION</scope>
</reference>
<feature type="compositionally biased region" description="Basic and acidic residues" evidence="10">
    <location>
        <begin position="1627"/>
        <end position="1642"/>
    </location>
</feature>
<dbReference type="CDD" id="cd16973">
    <property type="entry name" value="Alpha_kinase_ALPK3"/>
    <property type="match status" value="1"/>
</dbReference>
<proteinExistence type="inferred from homology"/>
<dbReference type="InterPro" id="IPR013783">
    <property type="entry name" value="Ig-like_fold"/>
</dbReference>
<comment type="similarity">
    <text evidence="1">Belongs to the protein kinase superfamily. Alpha-type protein kinase family. ALPK subfamily.</text>
</comment>
<feature type="compositionally biased region" description="Low complexity" evidence="10">
    <location>
        <begin position="1561"/>
        <end position="1588"/>
    </location>
</feature>
<feature type="compositionally biased region" description="Polar residues" evidence="10">
    <location>
        <begin position="1399"/>
        <end position="1421"/>
    </location>
</feature>
<dbReference type="InterPro" id="IPR004166">
    <property type="entry name" value="a-kinase_dom"/>
</dbReference>
<feature type="region of interest" description="Disordered" evidence="10">
    <location>
        <begin position="1103"/>
        <end position="1126"/>
    </location>
</feature>
<dbReference type="Proteomes" id="UP001652741">
    <property type="component" value="Chromosome ssa11"/>
</dbReference>
<feature type="compositionally biased region" description="Polar residues" evidence="10">
    <location>
        <begin position="1458"/>
        <end position="1467"/>
    </location>
</feature>
<evidence type="ECO:0000256" key="2">
    <source>
        <dbReference type="ARBA" id="ARBA00012513"/>
    </source>
</evidence>
<feature type="compositionally biased region" description="Polar residues" evidence="10">
    <location>
        <begin position="447"/>
        <end position="458"/>
    </location>
</feature>
<organism evidence="13 14">
    <name type="scientific">Salmo salar</name>
    <name type="common">Atlantic salmon</name>
    <dbReference type="NCBI Taxonomy" id="8030"/>
    <lineage>
        <taxon>Eukaryota</taxon>
        <taxon>Metazoa</taxon>
        <taxon>Chordata</taxon>
        <taxon>Craniata</taxon>
        <taxon>Vertebrata</taxon>
        <taxon>Euteleostomi</taxon>
        <taxon>Actinopterygii</taxon>
        <taxon>Neopterygii</taxon>
        <taxon>Teleostei</taxon>
        <taxon>Protacanthopterygii</taxon>
        <taxon>Salmoniformes</taxon>
        <taxon>Salmonidae</taxon>
        <taxon>Salmoninae</taxon>
        <taxon>Salmo</taxon>
    </lineage>
</organism>
<evidence type="ECO:0000259" key="11">
    <source>
        <dbReference type="PROSITE" id="PS50835"/>
    </source>
</evidence>
<dbReference type="PANTHER" id="PTHR47091:SF1">
    <property type="entry name" value="ALPHA-PROTEIN KINASE 3"/>
    <property type="match status" value="1"/>
</dbReference>
<dbReference type="PROSITE" id="PS51158">
    <property type="entry name" value="ALPHA_KINASE"/>
    <property type="match status" value="1"/>
</dbReference>
<gene>
    <name evidence="14" type="primary">LOC106562444</name>
</gene>
<feature type="compositionally biased region" description="Polar residues" evidence="10">
    <location>
        <begin position="1103"/>
        <end position="1125"/>
    </location>
</feature>
<protein>
    <recommendedName>
        <fullName evidence="2">non-specific serine/threonine protein kinase</fullName>
        <ecNumber evidence="2">2.7.11.1</ecNumber>
    </recommendedName>
</protein>
<evidence type="ECO:0000259" key="12">
    <source>
        <dbReference type="PROSITE" id="PS51158"/>
    </source>
</evidence>
<dbReference type="InterPro" id="IPR007110">
    <property type="entry name" value="Ig-like_dom"/>
</dbReference>
<feature type="compositionally biased region" description="Polar residues" evidence="10">
    <location>
        <begin position="1362"/>
        <end position="1373"/>
    </location>
</feature>
<feature type="compositionally biased region" description="Low complexity" evidence="10">
    <location>
        <begin position="555"/>
        <end position="596"/>
    </location>
</feature>
<dbReference type="InterPro" id="IPR013098">
    <property type="entry name" value="Ig_I-set"/>
</dbReference>
<comment type="catalytic activity">
    <reaction evidence="9">
        <text>L-seryl-[protein] + ATP = O-phospho-L-seryl-[protein] + ADP + H(+)</text>
        <dbReference type="Rhea" id="RHEA:17989"/>
        <dbReference type="Rhea" id="RHEA-COMP:9863"/>
        <dbReference type="Rhea" id="RHEA-COMP:11604"/>
        <dbReference type="ChEBI" id="CHEBI:15378"/>
        <dbReference type="ChEBI" id="CHEBI:29999"/>
        <dbReference type="ChEBI" id="CHEBI:30616"/>
        <dbReference type="ChEBI" id="CHEBI:83421"/>
        <dbReference type="ChEBI" id="CHEBI:456216"/>
        <dbReference type="EC" id="2.7.11.1"/>
    </reaction>
</comment>
<feature type="region of interest" description="Disordered" evidence="10">
    <location>
        <begin position="1"/>
        <end position="28"/>
    </location>
</feature>
<feature type="compositionally biased region" description="Pro residues" evidence="10">
    <location>
        <begin position="622"/>
        <end position="636"/>
    </location>
</feature>
<feature type="compositionally biased region" description="Polar residues" evidence="10">
    <location>
        <begin position="2020"/>
        <end position="2031"/>
    </location>
</feature>
<feature type="compositionally biased region" description="Low complexity" evidence="10">
    <location>
        <begin position="1381"/>
        <end position="1398"/>
    </location>
</feature>
<dbReference type="Pfam" id="PF02816">
    <property type="entry name" value="Alpha_kinase"/>
    <property type="match status" value="1"/>
</dbReference>
<dbReference type="SUPFAM" id="SSF56112">
    <property type="entry name" value="Protein kinase-like (PK-like)"/>
    <property type="match status" value="1"/>
</dbReference>
<feature type="region of interest" description="Disordered" evidence="10">
    <location>
        <begin position="422"/>
        <end position="441"/>
    </location>
</feature>
<keyword evidence="6" id="KW-1015">Disulfide bond</keyword>
<dbReference type="InterPro" id="IPR003599">
    <property type="entry name" value="Ig_sub"/>
</dbReference>
<feature type="compositionally biased region" description="Low complexity" evidence="10">
    <location>
        <begin position="365"/>
        <end position="384"/>
    </location>
</feature>
<dbReference type="Gene3D" id="2.60.40.10">
    <property type="entry name" value="Immunoglobulins"/>
    <property type="match status" value="2"/>
</dbReference>
<feature type="region of interest" description="Disordered" evidence="10">
    <location>
        <begin position="1999"/>
        <end position="2064"/>
    </location>
</feature>
<dbReference type="SMART" id="SM00408">
    <property type="entry name" value="IGc2"/>
    <property type="match status" value="2"/>
</dbReference>
<feature type="region of interest" description="Disordered" evidence="10">
    <location>
        <begin position="883"/>
        <end position="989"/>
    </location>
</feature>
<evidence type="ECO:0000256" key="4">
    <source>
        <dbReference type="ARBA" id="ARBA00022679"/>
    </source>
</evidence>
<dbReference type="SMART" id="SM00409">
    <property type="entry name" value="IG"/>
    <property type="match status" value="1"/>
</dbReference>
<feature type="compositionally biased region" description="Low complexity" evidence="10">
    <location>
        <begin position="916"/>
        <end position="928"/>
    </location>
</feature>
<feature type="domain" description="Alpha-type protein kinase" evidence="12">
    <location>
        <begin position="1763"/>
        <end position="1995"/>
    </location>
</feature>
<evidence type="ECO:0000256" key="3">
    <source>
        <dbReference type="ARBA" id="ARBA00022527"/>
    </source>
</evidence>
<feature type="compositionally biased region" description="Basic and acidic residues" evidence="10">
    <location>
        <begin position="192"/>
        <end position="205"/>
    </location>
</feature>
<feature type="compositionally biased region" description="Polar residues" evidence="10">
    <location>
        <begin position="1"/>
        <end position="21"/>
    </location>
</feature>
<dbReference type="InterPro" id="IPR003598">
    <property type="entry name" value="Ig_sub2"/>
</dbReference>
<feature type="region of interest" description="Disordered" evidence="10">
    <location>
        <begin position="311"/>
        <end position="393"/>
    </location>
</feature>
<feature type="compositionally biased region" description="Basic and acidic residues" evidence="10">
    <location>
        <begin position="1479"/>
        <end position="1490"/>
    </location>
</feature>
<evidence type="ECO:0000256" key="9">
    <source>
        <dbReference type="ARBA" id="ARBA00048679"/>
    </source>
</evidence>
<keyword evidence="3" id="KW-0723">Serine/threonine-protein kinase</keyword>
<dbReference type="EC" id="2.7.11.1" evidence="2"/>
<feature type="compositionally biased region" description="Pro residues" evidence="10">
    <location>
        <begin position="722"/>
        <end position="732"/>
    </location>
</feature>
<feature type="compositionally biased region" description="Polar residues" evidence="10">
    <location>
        <begin position="749"/>
        <end position="770"/>
    </location>
</feature>
<comment type="catalytic activity">
    <reaction evidence="8">
        <text>L-threonyl-[protein] + ATP = O-phospho-L-threonyl-[protein] + ADP + H(+)</text>
        <dbReference type="Rhea" id="RHEA:46608"/>
        <dbReference type="Rhea" id="RHEA-COMP:11060"/>
        <dbReference type="Rhea" id="RHEA-COMP:11605"/>
        <dbReference type="ChEBI" id="CHEBI:15378"/>
        <dbReference type="ChEBI" id="CHEBI:30013"/>
        <dbReference type="ChEBI" id="CHEBI:30616"/>
        <dbReference type="ChEBI" id="CHEBI:61977"/>
        <dbReference type="ChEBI" id="CHEBI:456216"/>
        <dbReference type="EC" id="2.7.11.1"/>
    </reaction>
</comment>
<feature type="compositionally biased region" description="Low complexity" evidence="10">
    <location>
        <begin position="604"/>
        <end position="621"/>
    </location>
</feature>
<feature type="domain" description="Ig-like" evidence="11">
    <location>
        <begin position="75"/>
        <end position="171"/>
    </location>
</feature>